<evidence type="ECO:0000313" key="4">
    <source>
        <dbReference type="Proteomes" id="UP000324479"/>
    </source>
</evidence>
<keyword evidence="4" id="KW-1185">Reference proteome</keyword>
<proteinExistence type="predicted"/>
<reference evidence="3 4" key="1">
    <citation type="submission" date="2019-08" db="EMBL/GenBank/DDBJ databases">
        <authorList>
            <person name="Dhanesh K."/>
            <person name="Kumar G."/>
            <person name="Sasikala C."/>
            <person name="Venkata Ramana C."/>
        </authorList>
    </citation>
    <scope>NUCLEOTIDE SEQUENCE [LARGE SCALE GENOMIC DNA]</scope>
    <source>
        <strain evidence="3 4">JC645</strain>
    </source>
</reference>
<comment type="caution">
    <text evidence="3">The sequence shown here is derived from an EMBL/GenBank/DDBJ whole genome shotgun (WGS) entry which is preliminary data.</text>
</comment>
<sequence length="65" mass="7383">MSDPNPYQPPEPTEPPAPEPRKRKGLLEFNAFERVVGYASWGFIAVMLVIYSIRYLLSVISSWGL</sequence>
<feature type="compositionally biased region" description="Pro residues" evidence="1">
    <location>
        <begin position="1"/>
        <end position="18"/>
    </location>
</feature>
<accession>A0A5M6DEP2</accession>
<evidence type="ECO:0000256" key="2">
    <source>
        <dbReference type="SAM" id="Phobius"/>
    </source>
</evidence>
<organism evidence="3 4">
    <name type="scientific">Roseiconus nitratireducens</name>
    <dbReference type="NCBI Taxonomy" id="2605748"/>
    <lineage>
        <taxon>Bacteria</taxon>
        <taxon>Pseudomonadati</taxon>
        <taxon>Planctomycetota</taxon>
        <taxon>Planctomycetia</taxon>
        <taxon>Pirellulales</taxon>
        <taxon>Pirellulaceae</taxon>
        <taxon>Roseiconus</taxon>
    </lineage>
</organism>
<keyword evidence="2" id="KW-0472">Membrane</keyword>
<dbReference type="Proteomes" id="UP000324479">
    <property type="component" value="Unassembled WGS sequence"/>
</dbReference>
<keyword evidence="2" id="KW-1133">Transmembrane helix</keyword>
<gene>
    <name evidence="3" type="ORF">FYK55_03485</name>
</gene>
<evidence type="ECO:0000313" key="3">
    <source>
        <dbReference type="EMBL" id="KAA5545987.1"/>
    </source>
</evidence>
<name>A0A5M6DEP2_9BACT</name>
<feature type="region of interest" description="Disordered" evidence="1">
    <location>
        <begin position="1"/>
        <end position="22"/>
    </location>
</feature>
<feature type="transmembrane region" description="Helical" evidence="2">
    <location>
        <begin position="35"/>
        <end position="57"/>
    </location>
</feature>
<dbReference type="EMBL" id="VWOX01000002">
    <property type="protein sequence ID" value="KAA5545987.1"/>
    <property type="molecule type" value="Genomic_DNA"/>
</dbReference>
<dbReference type="RefSeq" id="WP_150074938.1">
    <property type="nucleotide sequence ID" value="NZ_VWOX01000002.1"/>
</dbReference>
<keyword evidence="2" id="KW-0812">Transmembrane</keyword>
<dbReference type="AlphaFoldDB" id="A0A5M6DEP2"/>
<protein>
    <submittedName>
        <fullName evidence="3">Uncharacterized protein</fullName>
    </submittedName>
</protein>
<evidence type="ECO:0000256" key="1">
    <source>
        <dbReference type="SAM" id="MobiDB-lite"/>
    </source>
</evidence>